<evidence type="ECO:0000256" key="5">
    <source>
        <dbReference type="ARBA" id="ARBA00022692"/>
    </source>
</evidence>
<feature type="transmembrane region" description="Helical" evidence="9">
    <location>
        <begin position="78"/>
        <end position="96"/>
    </location>
</feature>
<organism evidence="11 12">
    <name type="scientific">Roseibium algae</name>
    <dbReference type="NCBI Taxonomy" id="3123038"/>
    <lineage>
        <taxon>Bacteria</taxon>
        <taxon>Pseudomonadati</taxon>
        <taxon>Pseudomonadota</taxon>
        <taxon>Alphaproteobacteria</taxon>
        <taxon>Hyphomicrobiales</taxon>
        <taxon>Stappiaceae</taxon>
        <taxon>Roseibium</taxon>
    </lineage>
</organism>
<keyword evidence="12" id="KW-1185">Reference proteome</keyword>
<evidence type="ECO:0000313" key="11">
    <source>
        <dbReference type="EMBL" id="MEJ8475968.1"/>
    </source>
</evidence>
<dbReference type="Gene3D" id="1.10.3720.10">
    <property type="entry name" value="MetI-like"/>
    <property type="match status" value="1"/>
</dbReference>
<evidence type="ECO:0000256" key="3">
    <source>
        <dbReference type="ARBA" id="ARBA00022448"/>
    </source>
</evidence>
<dbReference type="PANTHER" id="PTHR30614:SF0">
    <property type="entry name" value="L-CYSTINE TRANSPORT SYSTEM PERMEASE PROTEIN TCYL"/>
    <property type="match status" value="1"/>
</dbReference>
<evidence type="ECO:0000256" key="6">
    <source>
        <dbReference type="ARBA" id="ARBA00022970"/>
    </source>
</evidence>
<dbReference type="Pfam" id="PF00528">
    <property type="entry name" value="BPD_transp_1"/>
    <property type="match status" value="1"/>
</dbReference>
<evidence type="ECO:0000259" key="10">
    <source>
        <dbReference type="PROSITE" id="PS50928"/>
    </source>
</evidence>
<feature type="transmembrane region" description="Helical" evidence="9">
    <location>
        <begin position="186"/>
        <end position="208"/>
    </location>
</feature>
<accession>A0ABU8TP62</accession>
<keyword evidence="4" id="KW-1003">Cell membrane</keyword>
<sequence length="220" mass="24507">MELDLFVRYGPALLSGFAVTILCWLVGSFGGLVLGFAIACLYRWGAAPFRWLISTYVEVIRGTPFMIQLFILYYGGPYIGLVLSPIQAGILSFVVYGSPYFSEIFRGGFNAVPTGQIEAARCVGLSEARILRRIILPQMLVPITAPLTNFFIILTKETAILSVVTVPELLYETQTMAAETFTFVEPFLVLSLFYWLMVIGTSWIGGRVEARVTRHLKRAN</sequence>
<evidence type="ECO:0000256" key="9">
    <source>
        <dbReference type="RuleBase" id="RU363032"/>
    </source>
</evidence>
<keyword evidence="6" id="KW-0029">Amino-acid transport</keyword>
<evidence type="ECO:0000313" key="12">
    <source>
        <dbReference type="Proteomes" id="UP001385499"/>
    </source>
</evidence>
<feature type="domain" description="ABC transmembrane type-1" evidence="10">
    <location>
        <begin position="13"/>
        <end position="205"/>
    </location>
</feature>
<proteinExistence type="inferred from homology"/>
<dbReference type="Proteomes" id="UP001385499">
    <property type="component" value="Unassembled WGS sequence"/>
</dbReference>
<protein>
    <submittedName>
        <fullName evidence="11">Amino acid ABC transporter permease</fullName>
    </submittedName>
</protein>
<keyword evidence="7 9" id="KW-1133">Transmembrane helix</keyword>
<feature type="transmembrane region" description="Helical" evidence="9">
    <location>
        <begin position="12"/>
        <end position="39"/>
    </location>
</feature>
<dbReference type="CDD" id="cd06261">
    <property type="entry name" value="TM_PBP2"/>
    <property type="match status" value="1"/>
</dbReference>
<keyword evidence="5 9" id="KW-0812">Transmembrane</keyword>
<reference evidence="11 12" key="1">
    <citation type="submission" date="2024-02" db="EMBL/GenBank/DDBJ databases">
        <title>Roseibium algae sp. nov., isolated from marine alga (Grateloupia sp.), showing potential in myo-inositol conversion.</title>
        <authorList>
            <person name="Wang Y."/>
        </authorList>
    </citation>
    <scope>NUCLEOTIDE SEQUENCE [LARGE SCALE GENOMIC DNA]</scope>
    <source>
        <strain evidence="11 12">H3510</strain>
    </source>
</reference>
<dbReference type="InterPro" id="IPR043429">
    <property type="entry name" value="ArtM/GltK/GlnP/TcyL/YhdX-like"/>
</dbReference>
<evidence type="ECO:0000256" key="7">
    <source>
        <dbReference type="ARBA" id="ARBA00022989"/>
    </source>
</evidence>
<keyword evidence="3 9" id="KW-0813">Transport</keyword>
<dbReference type="EMBL" id="JBAKIA010000014">
    <property type="protein sequence ID" value="MEJ8475968.1"/>
    <property type="molecule type" value="Genomic_DNA"/>
</dbReference>
<evidence type="ECO:0000256" key="4">
    <source>
        <dbReference type="ARBA" id="ARBA00022475"/>
    </source>
</evidence>
<dbReference type="SUPFAM" id="SSF161098">
    <property type="entry name" value="MetI-like"/>
    <property type="match status" value="1"/>
</dbReference>
<dbReference type="InterPro" id="IPR035906">
    <property type="entry name" value="MetI-like_sf"/>
</dbReference>
<evidence type="ECO:0000256" key="8">
    <source>
        <dbReference type="ARBA" id="ARBA00023136"/>
    </source>
</evidence>
<comment type="similarity">
    <text evidence="2">Belongs to the binding-protein-dependent transport system permease family. HisMQ subfamily.</text>
</comment>
<keyword evidence="8 9" id="KW-0472">Membrane</keyword>
<dbReference type="InterPro" id="IPR010065">
    <property type="entry name" value="AA_ABC_transptr_permease_3TM"/>
</dbReference>
<dbReference type="NCBIfam" id="TIGR01726">
    <property type="entry name" value="HEQRo_perm_3TM"/>
    <property type="match status" value="1"/>
</dbReference>
<dbReference type="InterPro" id="IPR000515">
    <property type="entry name" value="MetI-like"/>
</dbReference>
<evidence type="ECO:0000256" key="2">
    <source>
        <dbReference type="ARBA" id="ARBA00010072"/>
    </source>
</evidence>
<dbReference type="PROSITE" id="PS50928">
    <property type="entry name" value="ABC_TM1"/>
    <property type="match status" value="1"/>
</dbReference>
<comment type="subcellular location">
    <subcellularLocation>
        <location evidence="1">Cell inner membrane</location>
        <topology evidence="1">Multi-pass membrane protein</topology>
    </subcellularLocation>
    <subcellularLocation>
        <location evidence="9">Cell membrane</location>
        <topology evidence="9">Multi-pass membrane protein</topology>
    </subcellularLocation>
</comment>
<dbReference type="RefSeq" id="WP_340276255.1">
    <property type="nucleotide sequence ID" value="NZ_JBAKIA010000014.1"/>
</dbReference>
<name>A0ABU8TP62_9HYPH</name>
<dbReference type="PANTHER" id="PTHR30614">
    <property type="entry name" value="MEMBRANE COMPONENT OF AMINO ACID ABC TRANSPORTER"/>
    <property type="match status" value="1"/>
</dbReference>
<comment type="caution">
    <text evidence="11">The sequence shown here is derived from an EMBL/GenBank/DDBJ whole genome shotgun (WGS) entry which is preliminary data.</text>
</comment>
<evidence type="ECO:0000256" key="1">
    <source>
        <dbReference type="ARBA" id="ARBA00004429"/>
    </source>
</evidence>
<gene>
    <name evidence="11" type="ORF">V6575_17895</name>
</gene>